<keyword evidence="5" id="KW-1185">Reference proteome</keyword>
<dbReference type="PANTHER" id="PTHR10622">
    <property type="entry name" value="HET DOMAIN-CONTAINING PROTEIN"/>
    <property type="match status" value="1"/>
</dbReference>
<feature type="compositionally biased region" description="Basic and acidic residues" evidence="1">
    <location>
        <begin position="837"/>
        <end position="851"/>
    </location>
</feature>
<evidence type="ECO:0000259" key="2">
    <source>
        <dbReference type="Pfam" id="PF06985"/>
    </source>
</evidence>
<dbReference type="AlphaFoldDB" id="A0A5C3NYE4"/>
<dbReference type="Proteomes" id="UP000308197">
    <property type="component" value="Unassembled WGS sequence"/>
</dbReference>
<dbReference type="InParanoid" id="A0A5C3NYE4"/>
<gene>
    <name evidence="4" type="ORF">K466DRAFT_604548</name>
</gene>
<feature type="domain" description="DUF8212" evidence="3">
    <location>
        <begin position="228"/>
        <end position="300"/>
    </location>
</feature>
<dbReference type="Pfam" id="PF26640">
    <property type="entry name" value="DUF8212"/>
    <property type="match status" value="1"/>
</dbReference>
<dbReference type="InterPro" id="IPR058525">
    <property type="entry name" value="DUF8212"/>
</dbReference>
<sequence length="871" mass="98483">MWLLRTDRAELRYFARPPPKYAILSHVWGAQEQSFQDLQAIHSPSGLLDDNPRLRASAKIRGCCVYAESQGFEWVWIDTCCIDKTSSAELSEAINSMYHWYAAATVCYAYLEDVTAEDENAPDTQVWKSKWFTRGWTLQELLASRDVHFLASQWRYLGSKEVLATLLEQITGIDVDVLTFARPITSVPVYKRMSWASRRETTRVEDEAYSLMGMFDVNMPTIYGEGRRAFRRLQEEIMKNSPDHSLFAWGPSISFPGQLLWEVPSDSSAHRRRSVHYGNLLANSPADFAASPGLATIPGELLEDILQRWEPEPVASARPLVRSTALAFRSRRTATRQDDVPMSALQVPEFTVTSLGIRTHLPVIEGDNMSIAILACRRRPSGALLGLVLQSESKNSPLHRVGCVLSIEPGAFKLVNRDQGHFARWIWFDPRDSKTRRLLGLSRDAPTYRWKDVYVKQQSAMVLADRSHYQREQSPDGSLSRRQAQEAAYELFTFDYCAIRFCTYAFAELEAQGLTPTSRLRSQTRHHIWPKEYYSALELWPHRTTTFALAKDSTKEMLWIHVGQCLTWDTRRTRTWLTVEFVSVAGGGQCVEPQHACHVRLTCQRTHVVDWERIERPHAADLPIDMKRELHARIRSNATVYFRAFSGTVMGTLDVYIIEQSLDEMRTMTWIYPHLRTEDSAERPPVRPSSSLESLVFASPYRYARPHGEVDELGVLTRGVQLQLGDVGVIGVSEEDEEGFAYPAIRDKGNGRASNYDDYGSQIPPVRAGADSTASSSASVGSIGSLVSKPRSAFSVPWARSESQSGYPWSKRSSCFGSAAKLPRGHERAATAPGAPAEKDVKTEKEKERRSRTGTIGRMWRQVVPSVSTRR</sequence>
<feature type="region of interest" description="Disordered" evidence="1">
    <location>
        <begin position="751"/>
        <end position="783"/>
    </location>
</feature>
<accession>A0A5C3NYE4</accession>
<feature type="domain" description="Heterokaryon incompatibility" evidence="2">
    <location>
        <begin position="21"/>
        <end position="118"/>
    </location>
</feature>
<dbReference type="InterPro" id="IPR010730">
    <property type="entry name" value="HET"/>
</dbReference>
<feature type="region of interest" description="Disordered" evidence="1">
    <location>
        <begin position="821"/>
        <end position="871"/>
    </location>
</feature>
<dbReference type="PANTHER" id="PTHR10622:SF10">
    <property type="entry name" value="HET DOMAIN-CONTAINING PROTEIN"/>
    <property type="match status" value="1"/>
</dbReference>
<feature type="compositionally biased region" description="Low complexity" evidence="1">
    <location>
        <begin position="768"/>
        <end position="783"/>
    </location>
</feature>
<dbReference type="EMBL" id="ML211612">
    <property type="protein sequence ID" value="TFK81378.1"/>
    <property type="molecule type" value="Genomic_DNA"/>
</dbReference>
<organism evidence="4 5">
    <name type="scientific">Polyporus arcularius HHB13444</name>
    <dbReference type="NCBI Taxonomy" id="1314778"/>
    <lineage>
        <taxon>Eukaryota</taxon>
        <taxon>Fungi</taxon>
        <taxon>Dikarya</taxon>
        <taxon>Basidiomycota</taxon>
        <taxon>Agaricomycotina</taxon>
        <taxon>Agaricomycetes</taxon>
        <taxon>Polyporales</taxon>
        <taxon>Polyporaceae</taxon>
        <taxon>Polyporus</taxon>
    </lineage>
</organism>
<evidence type="ECO:0000259" key="3">
    <source>
        <dbReference type="Pfam" id="PF26640"/>
    </source>
</evidence>
<reference evidence="4 5" key="1">
    <citation type="journal article" date="2019" name="Nat. Ecol. Evol.">
        <title>Megaphylogeny resolves global patterns of mushroom evolution.</title>
        <authorList>
            <person name="Varga T."/>
            <person name="Krizsan K."/>
            <person name="Foldi C."/>
            <person name="Dima B."/>
            <person name="Sanchez-Garcia M."/>
            <person name="Sanchez-Ramirez S."/>
            <person name="Szollosi G.J."/>
            <person name="Szarkandi J.G."/>
            <person name="Papp V."/>
            <person name="Albert L."/>
            <person name="Andreopoulos W."/>
            <person name="Angelini C."/>
            <person name="Antonin V."/>
            <person name="Barry K.W."/>
            <person name="Bougher N.L."/>
            <person name="Buchanan P."/>
            <person name="Buyck B."/>
            <person name="Bense V."/>
            <person name="Catcheside P."/>
            <person name="Chovatia M."/>
            <person name="Cooper J."/>
            <person name="Damon W."/>
            <person name="Desjardin D."/>
            <person name="Finy P."/>
            <person name="Geml J."/>
            <person name="Haridas S."/>
            <person name="Hughes K."/>
            <person name="Justo A."/>
            <person name="Karasinski D."/>
            <person name="Kautmanova I."/>
            <person name="Kiss B."/>
            <person name="Kocsube S."/>
            <person name="Kotiranta H."/>
            <person name="LaButti K.M."/>
            <person name="Lechner B.E."/>
            <person name="Liimatainen K."/>
            <person name="Lipzen A."/>
            <person name="Lukacs Z."/>
            <person name="Mihaltcheva S."/>
            <person name="Morgado L.N."/>
            <person name="Niskanen T."/>
            <person name="Noordeloos M.E."/>
            <person name="Ohm R.A."/>
            <person name="Ortiz-Santana B."/>
            <person name="Ovrebo C."/>
            <person name="Racz N."/>
            <person name="Riley R."/>
            <person name="Savchenko A."/>
            <person name="Shiryaev A."/>
            <person name="Soop K."/>
            <person name="Spirin V."/>
            <person name="Szebenyi C."/>
            <person name="Tomsovsky M."/>
            <person name="Tulloss R.E."/>
            <person name="Uehling J."/>
            <person name="Grigoriev I.V."/>
            <person name="Vagvolgyi C."/>
            <person name="Papp T."/>
            <person name="Martin F.M."/>
            <person name="Miettinen O."/>
            <person name="Hibbett D.S."/>
            <person name="Nagy L.G."/>
        </authorList>
    </citation>
    <scope>NUCLEOTIDE SEQUENCE [LARGE SCALE GENOMIC DNA]</scope>
    <source>
        <strain evidence="4 5">HHB13444</strain>
    </source>
</reference>
<dbReference type="STRING" id="1314778.A0A5C3NYE4"/>
<evidence type="ECO:0000313" key="4">
    <source>
        <dbReference type="EMBL" id="TFK81378.1"/>
    </source>
</evidence>
<evidence type="ECO:0000256" key="1">
    <source>
        <dbReference type="SAM" id="MobiDB-lite"/>
    </source>
</evidence>
<evidence type="ECO:0000313" key="5">
    <source>
        <dbReference type="Proteomes" id="UP000308197"/>
    </source>
</evidence>
<proteinExistence type="predicted"/>
<dbReference type="Pfam" id="PF06985">
    <property type="entry name" value="HET"/>
    <property type="match status" value="1"/>
</dbReference>
<protein>
    <submittedName>
        <fullName evidence="4">HET-domain-containing protein</fullName>
    </submittedName>
</protein>
<name>A0A5C3NYE4_9APHY</name>